<dbReference type="OrthoDB" id="418634at2759"/>
<reference evidence="2 3" key="1">
    <citation type="submission" date="2020-04" db="EMBL/GenBank/DDBJ databases">
        <authorList>
            <person name="Alioto T."/>
            <person name="Alioto T."/>
            <person name="Gomez Garrido J."/>
        </authorList>
    </citation>
    <scope>NUCLEOTIDE SEQUENCE [LARGE SCALE GENOMIC DNA]</scope>
</reference>
<feature type="region of interest" description="Disordered" evidence="1">
    <location>
        <begin position="1"/>
        <end position="22"/>
    </location>
</feature>
<feature type="non-terminal residue" evidence="2">
    <location>
        <position position="105"/>
    </location>
</feature>
<dbReference type="Proteomes" id="UP000494165">
    <property type="component" value="Unassembled WGS sequence"/>
</dbReference>
<organism evidence="2 3">
    <name type="scientific">Cloeon dipterum</name>
    <dbReference type="NCBI Taxonomy" id="197152"/>
    <lineage>
        <taxon>Eukaryota</taxon>
        <taxon>Metazoa</taxon>
        <taxon>Ecdysozoa</taxon>
        <taxon>Arthropoda</taxon>
        <taxon>Hexapoda</taxon>
        <taxon>Insecta</taxon>
        <taxon>Pterygota</taxon>
        <taxon>Palaeoptera</taxon>
        <taxon>Ephemeroptera</taxon>
        <taxon>Pisciforma</taxon>
        <taxon>Baetidae</taxon>
        <taxon>Cloeon</taxon>
    </lineage>
</organism>
<evidence type="ECO:0000313" key="2">
    <source>
        <dbReference type="EMBL" id="CAB3369918.1"/>
    </source>
</evidence>
<evidence type="ECO:0000256" key="1">
    <source>
        <dbReference type="SAM" id="MobiDB-lite"/>
    </source>
</evidence>
<accession>A0A8S1CPQ3</accession>
<gene>
    <name evidence="2" type="ORF">CLODIP_2_CD14100</name>
</gene>
<name>A0A8S1CPQ3_9INSE</name>
<protein>
    <submittedName>
        <fullName evidence="2">Uncharacterized protein</fullName>
    </submittedName>
</protein>
<dbReference type="EMBL" id="CADEPI010000048">
    <property type="protein sequence ID" value="CAB3369918.1"/>
    <property type="molecule type" value="Genomic_DNA"/>
</dbReference>
<keyword evidence="3" id="KW-1185">Reference proteome</keyword>
<dbReference type="AlphaFoldDB" id="A0A8S1CPQ3"/>
<evidence type="ECO:0000313" key="3">
    <source>
        <dbReference type="Proteomes" id="UP000494165"/>
    </source>
</evidence>
<proteinExistence type="predicted"/>
<comment type="caution">
    <text evidence="2">The sequence shown here is derived from an EMBL/GenBank/DDBJ whole genome shotgun (WGS) entry which is preliminary data.</text>
</comment>
<sequence>MTSELCKMVSITEEEDEENSPPNFVSYCSHTLATPSAPTYPEMGQMSLEMHCDQQVVQSSVCTATASYEHQTCYFNSKIGPLMPVNNALAMHRYSQQQYMHYYTR</sequence>